<dbReference type="InterPro" id="IPR011047">
    <property type="entry name" value="Quinoprotein_ADH-like_sf"/>
</dbReference>
<proteinExistence type="inferred from homology"/>
<feature type="chain" id="PRO_5013354438" description="Pyrrolo-quinoline quinone repeat domain-containing protein" evidence="4">
    <location>
        <begin position="26"/>
        <end position="667"/>
    </location>
</feature>
<keyword evidence="3" id="KW-0560">Oxidoreductase</keyword>
<dbReference type="Gene3D" id="2.140.10.10">
    <property type="entry name" value="Quinoprotein alcohol dehydrogenase-like superfamily"/>
    <property type="match status" value="2"/>
</dbReference>
<sequence>MIRIRQLLNTSASLLLASLATVATAQQDTVEWTTLGNDFAHTRFSPSQEITAENFTDLEVAWQWDGSSFQAQSGRSTPSYINGRMYTVAGARRHVIAIDPKTGETIWSYREPDTERYQYSMRADYGKGVGFGQVDGKDIIYIISPGFFLTALDAETGAPLEGFGSPVPIDGFPDTGVVDLLADLGHPYDPYEGIPLERGYITSSSPPLVVNDVVIVGNSAEQGYNQSRIENVPGDMLGYDARTGEFLWKFNVIPQPGEYGHETWENDAWQYTGDISSWAPVSADPELGLVYIPTNGVTIDYYGGHHPGDNLYGTSLIALDVKTGERAWHYQIVHHDIWNFDLPTAPILLDVNTEQGPTKIVAQPTKQGLVYTFNRETGEPIWPIEEVSFPASIVPGEKLAATQPIPTKPAPYDMQGLSLDTLVDFTPEIHAQAVAAVADYQLGPLFNPPLQRDNPLGKISSMICPSGAVNITHPSVADPTTGILYVTSRSSCSARPLVTGEEADTYYDAPTGTTLSQYAAGRGGATPRHPLGIPLWKPPYSRITAIDMNTGEHLWMIPTGETPARIANLPELQGVDIGNTGTGNAVPMVATANLLLYSDVDGAGTPHLFAIDKATGEEVGRVEVPAASRYGMSSWTHDGHQYVILQTGSTLTAMAMPGAAVDSSGAH</sequence>
<reference evidence="7" key="1">
    <citation type="submission" date="2017-08" db="EMBL/GenBank/DDBJ databases">
        <title>A dynamic microbial community with high functional redundancy inhabits the cold, oxic subseafloor aquifer.</title>
        <authorList>
            <person name="Tully B.J."/>
            <person name="Wheat C.G."/>
            <person name="Glazer B.T."/>
            <person name="Huber J.A."/>
        </authorList>
    </citation>
    <scope>NUCLEOTIDE SEQUENCE [LARGE SCALE GENOMIC DNA]</scope>
</reference>
<protein>
    <recommendedName>
        <fullName evidence="5">Pyrrolo-quinoline quinone repeat domain-containing protein</fullName>
    </recommendedName>
</protein>
<dbReference type="Pfam" id="PF01011">
    <property type="entry name" value="PQQ"/>
    <property type="match status" value="1"/>
</dbReference>
<gene>
    <name evidence="6" type="ORF">COB20_06990</name>
</gene>
<comment type="cofactor">
    <cofactor evidence="1">
        <name>pyrroloquinoline quinone</name>
        <dbReference type="ChEBI" id="CHEBI:58442"/>
    </cofactor>
</comment>
<accession>A0A2A4X698</accession>
<dbReference type="PANTHER" id="PTHR32303:SF4">
    <property type="entry name" value="QUINOPROTEIN GLUCOSE DEHYDROGENASE"/>
    <property type="match status" value="1"/>
</dbReference>
<dbReference type="EMBL" id="NVUL01000038">
    <property type="protein sequence ID" value="PCI78024.1"/>
    <property type="molecule type" value="Genomic_DNA"/>
</dbReference>
<feature type="signal peptide" evidence="4">
    <location>
        <begin position="1"/>
        <end position="25"/>
    </location>
</feature>
<name>A0A2A4X698_9GAMM</name>
<evidence type="ECO:0000313" key="6">
    <source>
        <dbReference type="EMBL" id="PCI78024.1"/>
    </source>
</evidence>
<evidence type="ECO:0000256" key="1">
    <source>
        <dbReference type="ARBA" id="ARBA00001931"/>
    </source>
</evidence>
<dbReference type="SMART" id="SM00564">
    <property type="entry name" value="PQQ"/>
    <property type="match status" value="6"/>
</dbReference>
<feature type="domain" description="Pyrrolo-quinoline quinone repeat" evidence="5">
    <location>
        <begin position="32"/>
        <end position="643"/>
    </location>
</feature>
<keyword evidence="4" id="KW-0732">Signal</keyword>
<evidence type="ECO:0000256" key="3">
    <source>
        <dbReference type="ARBA" id="ARBA00023002"/>
    </source>
</evidence>
<dbReference type="InterPro" id="IPR002372">
    <property type="entry name" value="PQQ_rpt_dom"/>
</dbReference>
<evidence type="ECO:0000259" key="5">
    <source>
        <dbReference type="Pfam" id="PF01011"/>
    </source>
</evidence>
<organism evidence="6 7">
    <name type="scientific">SAR86 cluster bacterium</name>
    <dbReference type="NCBI Taxonomy" id="2030880"/>
    <lineage>
        <taxon>Bacteria</taxon>
        <taxon>Pseudomonadati</taxon>
        <taxon>Pseudomonadota</taxon>
        <taxon>Gammaproteobacteria</taxon>
        <taxon>SAR86 cluster</taxon>
    </lineage>
</organism>
<dbReference type="Proteomes" id="UP000218767">
    <property type="component" value="Unassembled WGS sequence"/>
</dbReference>
<evidence type="ECO:0000256" key="4">
    <source>
        <dbReference type="SAM" id="SignalP"/>
    </source>
</evidence>
<evidence type="ECO:0000313" key="7">
    <source>
        <dbReference type="Proteomes" id="UP000218767"/>
    </source>
</evidence>
<dbReference type="PANTHER" id="PTHR32303">
    <property type="entry name" value="QUINOPROTEIN ALCOHOL DEHYDROGENASE (CYTOCHROME C)"/>
    <property type="match status" value="1"/>
</dbReference>
<comment type="similarity">
    <text evidence="2">Belongs to the bacterial PQQ dehydrogenase family.</text>
</comment>
<dbReference type="InterPro" id="IPR018391">
    <property type="entry name" value="PQQ_b-propeller_rpt"/>
</dbReference>
<evidence type="ECO:0000256" key="2">
    <source>
        <dbReference type="ARBA" id="ARBA00008156"/>
    </source>
</evidence>
<dbReference type="GO" id="GO:0016491">
    <property type="term" value="F:oxidoreductase activity"/>
    <property type="evidence" value="ECO:0007669"/>
    <property type="project" value="UniProtKB-KW"/>
</dbReference>
<dbReference type="AlphaFoldDB" id="A0A2A4X698"/>
<comment type="caution">
    <text evidence="6">The sequence shown here is derived from an EMBL/GenBank/DDBJ whole genome shotgun (WGS) entry which is preliminary data.</text>
</comment>
<dbReference type="SUPFAM" id="SSF50998">
    <property type="entry name" value="Quinoprotein alcohol dehydrogenase-like"/>
    <property type="match status" value="1"/>
</dbReference>